<dbReference type="PANTHER" id="PTHR23517:SF2">
    <property type="entry name" value="MULTIDRUG RESISTANCE PROTEIN MDTH"/>
    <property type="match status" value="1"/>
</dbReference>
<evidence type="ECO:0000259" key="8">
    <source>
        <dbReference type="PROSITE" id="PS50850"/>
    </source>
</evidence>
<organism evidence="9 10">
    <name type="scientific">Nocardioides mangrovicus</name>
    <dbReference type="NCBI Taxonomy" id="2478913"/>
    <lineage>
        <taxon>Bacteria</taxon>
        <taxon>Bacillati</taxon>
        <taxon>Actinomycetota</taxon>
        <taxon>Actinomycetes</taxon>
        <taxon>Propionibacteriales</taxon>
        <taxon>Nocardioidaceae</taxon>
        <taxon>Nocardioides</taxon>
    </lineage>
</organism>
<feature type="transmembrane region" description="Helical" evidence="7">
    <location>
        <begin position="386"/>
        <end position="404"/>
    </location>
</feature>
<feature type="transmembrane region" description="Helical" evidence="7">
    <location>
        <begin position="115"/>
        <end position="137"/>
    </location>
</feature>
<dbReference type="InterPro" id="IPR011701">
    <property type="entry name" value="MFS"/>
</dbReference>
<evidence type="ECO:0000256" key="5">
    <source>
        <dbReference type="ARBA" id="ARBA00022989"/>
    </source>
</evidence>
<dbReference type="Pfam" id="PF07690">
    <property type="entry name" value="MFS_1"/>
    <property type="match status" value="1"/>
</dbReference>
<protein>
    <submittedName>
        <fullName evidence="9">MFS transporter</fullName>
    </submittedName>
</protein>
<feature type="transmembrane region" description="Helical" evidence="7">
    <location>
        <begin position="358"/>
        <end position="380"/>
    </location>
</feature>
<evidence type="ECO:0000256" key="7">
    <source>
        <dbReference type="SAM" id="Phobius"/>
    </source>
</evidence>
<evidence type="ECO:0000313" key="10">
    <source>
        <dbReference type="Proteomes" id="UP000281708"/>
    </source>
</evidence>
<evidence type="ECO:0000313" key="9">
    <source>
        <dbReference type="EMBL" id="RLV48930.1"/>
    </source>
</evidence>
<keyword evidence="6 7" id="KW-0472">Membrane</keyword>
<dbReference type="EMBL" id="RDBE01000007">
    <property type="protein sequence ID" value="RLV48930.1"/>
    <property type="molecule type" value="Genomic_DNA"/>
</dbReference>
<evidence type="ECO:0000256" key="3">
    <source>
        <dbReference type="ARBA" id="ARBA00022475"/>
    </source>
</evidence>
<keyword evidence="5 7" id="KW-1133">Transmembrane helix</keyword>
<evidence type="ECO:0000256" key="2">
    <source>
        <dbReference type="ARBA" id="ARBA00022448"/>
    </source>
</evidence>
<evidence type="ECO:0000256" key="6">
    <source>
        <dbReference type="ARBA" id="ARBA00023136"/>
    </source>
</evidence>
<feature type="transmembrane region" description="Helical" evidence="7">
    <location>
        <begin position="230"/>
        <end position="253"/>
    </location>
</feature>
<dbReference type="InterPro" id="IPR020846">
    <property type="entry name" value="MFS_dom"/>
</dbReference>
<feature type="transmembrane region" description="Helical" evidence="7">
    <location>
        <begin position="28"/>
        <end position="52"/>
    </location>
</feature>
<evidence type="ECO:0000256" key="1">
    <source>
        <dbReference type="ARBA" id="ARBA00004651"/>
    </source>
</evidence>
<feature type="transmembrane region" description="Helical" evidence="7">
    <location>
        <begin position="294"/>
        <end position="312"/>
    </location>
</feature>
<dbReference type="GO" id="GO:0022857">
    <property type="term" value="F:transmembrane transporter activity"/>
    <property type="evidence" value="ECO:0007669"/>
    <property type="project" value="InterPro"/>
</dbReference>
<feature type="transmembrane region" description="Helical" evidence="7">
    <location>
        <begin position="259"/>
        <end position="282"/>
    </location>
</feature>
<dbReference type="AlphaFoldDB" id="A0A3L8P0G2"/>
<feature type="transmembrane region" description="Helical" evidence="7">
    <location>
        <begin position="318"/>
        <end position="346"/>
    </location>
</feature>
<dbReference type="SUPFAM" id="SSF103473">
    <property type="entry name" value="MFS general substrate transporter"/>
    <property type="match status" value="1"/>
</dbReference>
<dbReference type="Proteomes" id="UP000281708">
    <property type="component" value="Unassembled WGS sequence"/>
</dbReference>
<feature type="transmembrane region" description="Helical" evidence="7">
    <location>
        <begin position="58"/>
        <end position="79"/>
    </location>
</feature>
<dbReference type="InterPro" id="IPR050171">
    <property type="entry name" value="MFS_Transporters"/>
</dbReference>
<comment type="subcellular location">
    <subcellularLocation>
        <location evidence="1">Cell membrane</location>
        <topology evidence="1">Multi-pass membrane protein</topology>
    </subcellularLocation>
</comment>
<feature type="domain" description="Major facilitator superfamily (MFS) profile" evidence="8">
    <location>
        <begin position="1"/>
        <end position="408"/>
    </location>
</feature>
<name>A0A3L8P0G2_9ACTN</name>
<keyword evidence="3" id="KW-1003">Cell membrane</keyword>
<gene>
    <name evidence="9" type="ORF">D9V37_10060</name>
</gene>
<dbReference type="GO" id="GO:0005886">
    <property type="term" value="C:plasma membrane"/>
    <property type="evidence" value="ECO:0007669"/>
    <property type="project" value="UniProtKB-SubCell"/>
</dbReference>
<proteinExistence type="predicted"/>
<sequence>MVWAAFTSQTGPVLDRLGFPDVRRHRRFVAAFGIDALGSGVWLPMSVLYFVAVTPQSLARIGLALTIANVVTIPFALLVGQLIDRYDAKRVLQVGNLVQALGFAAYPLAHSWWSIALVVTVPCLGRTMFWGSYSALVAAVSEPGERERWFGFLGALRNSGFAVGGLVAGAVITADHPELFHAVALLNAASYLLSFVLLVPPLPDRGVAAEKAPASPHGFAEVLGDRGYRWLIGANAGYALGSMALNVVMPVYIVEVLGLPGWVSAGVYVLNTVLIGVLQGIVVRRMTGALRWRVVSLAAVFMAISFVLLYGAGELARWLSILVVLVAAVVYTTGEMVGGPVLSTLAAESPPEHLRGRYLATFQLSWNGAGALAPVLYLWLLGIDRLAVWSALVVVVLLGALCAARMRRWLTLADLPVVNRIVLPASS</sequence>
<keyword evidence="4 7" id="KW-0812">Transmembrane</keyword>
<dbReference type="InterPro" id="IPR036259">
    <property type="entry name" value="MFS_trans_sf"/>
</dbReference>
<keyword evidence="2" id="KW-0813">Transport</keyword>
<dbReference type="InterPro" id="IPR001958">
    <property type="entry name" value="Tet-R_TetA/multi-R_MdtG-like"/>
</dbReference>
<evidence type="ECO:0000256" key="4">
    <source>
        <dbReference type="ARBA" id="ARBA00022692"/>
    </source>
</evidence>
<keyword evidence="10" id="KW-1185">Reference proteome</keyword>
<reference evidence="9 10" key="1">
    <citation type="submission" date="2018-10" db="EMBL/GenBank/DDBJ databases">
        <title>Marmoricola sp. 4Q3S-7 whole genome shotgun sequence.</title>
        <authorList>
            <person name="Li F."/>
        </authorList>
    </citation>
    <scope>NUCLEOTIDE SEQUENCE [LARGE SCALE GENOMIC DNA]</scope>
    <source>
        <strain evidence="9 10">4Q3S-7</strain>
    </source>
</reference>
<dbReference type="PANTHER" id="PTHR23517">
    <property type="entry name" value="RESISTANCE PROTEIN MDTM, PUTATIVE-RELATED-RELATED"/>
    <property type="match status" value="1"/>
</dbReference>
<dbReference type="PROSITE" id="PS50850">
    <property type="entry name" value="MFS"/>
    <property type="match status" value="1"/>
</dbReference>
<dbReference type="PRINTS" id="PR01035">
    <property type="entry name" value="TCRTETA"/>
</dbReference>
<comment type="caution">
    <text evidence="9">The sequence shown here is derived from an EMBL/GenBank/DDBJ whole genome shotgun (WGS) entry which is preliminary data.</text>
</comment>
<feature type="transmembrane region" description="Helical" evidence="7">
    <location>
        <begin position="179"/>
        <end position="199"/>
    </location>
</feature>
<accession>A0A3L8P0G2</accession>
<feature type="transmembrane region" description="Helical" evidence="7">
    <location>
        <begin position="149"/>
        <end position="173"/>
    </location>
</feature>
<dbReference type="Gene3D" id="1.20.1250.20">
    <property type="entry name" value="MFS general substrate transporter like domains"/>
    <property type="match status" value="1"/>
</dbReference>